<dbReference type="Gene3D" id="3.40.50.11350">
    <property type="match status" value="1"/>
</dbReference>
<dbReference type="PANTHER" id="PTHR36050">
    <property type="entry name" value="O-FUCOSYLTRANSFERASE 30"/>
    <property type="match status" value="1"/>
</dbReference>
<evidence type="ECO:0000313" key="5">
    <source>
        <dbReference type="Proteomes" id="UP000789739"/>
    </source>
</evidence>
<name>A0A9N8VZ58_9GLOM</name>
<reference evidence="4" key="1">
    <citation type="submission" date="2021-06" db="EMBL/GenBank/DDBJ databases">
        <authorList>
            <person name="Kallberg Y."/>
            <person name="Tangrot J."/>
            <person name="Rosling A."/>
        </authorList>
    </citation>
    <scope>NUCLEOTIDE SEQUENCE</scope>
    <source>
        <strain evidence="4">BR232B</strain>
    </source>
</reference>
<comment type="caution">
    <text evidence="4">The sequence shown here is derived from an EMBL/GenBank/DDBJ whole genome shotgun (WGS) entry which is preliminary data.</text>
</comment>
<keyword evidence="1" id="KW-0808">Transferase</keyword>
<evidence type="ECO:0000256" key="2">
    <source>
        <dbReference type="ARBA" id="ARBA00023253"/>
    </source>
</evidence>
<keyword evidence="2" id="KW-0294">Fucose metabolism</keyword>
<dbReference type="EMBL" id="CAJVPI010000047">
    <property type="protein sequence ID" value="CAG8466183.1"/>
    <property type="molecule type" value="Genomic_DNA"/>
</dbReference>
<dbReference type="PANTHER" id="PTHR36050:SF1">
    <property type="entry name" value="O-FUCOSYLTRANSFERASE 30"/>
    <property type="match status" value="1"/>
</dbReference>
<dbReference type="InterPro" id="IPR019378">
    <property type="entry name" value="GDP-Fuc_O-FucTrfase"/>
</dbReference>
<organism evidence="4 5">
    <name type="scientific">Paraglomus brasilianum</name>
    <dbReference type="NCBI Taxonomy" id="144538"/>
    <lineage>
        <taxon>Eukaryota</taxon>
        <taxon>Fungi</taxon>
        <taxon>Fungi incertae sedis</taxon>
        <taxon>Mucoromycota</taxon>
        <taxon>Glomeromycotina</taxon>
        <taxon>Glomeromycetes</taxon>
        <taxon>Paraglomerales</taxon>
        <taxon>Paraglomeraceae</taxon>
        <taxon>Paraglomus</taxon>
    </lineage>
</organism>
<sequence>MFTGFRIILLAGACIFFTLLALISLSSRLPSENNTFQVDNRYEIKPHVPNDEHATAKDVKVRQHREIVIRPGEKFLSYWTHSGYHNQRIALENALLLAKMLNRTLLLPPLFLGPPVPFAEFDRMYERLLTITKRGLEHCGKVPSDYPIPAECLNYYLNTKVSWEFLVDMEPIRRWHSFVERWDMSVEWLHSRLGITHDDTYRLKDNRLWDYRIYDTNDSAIGLDKYARSIFVEDLKRVEHKLIQTGSLFGTFRVVPDLLENQQHLKFIKEHLVNRNAILTKLAARIVDKIGGAGNFIGLHMRVGDGFFMRTARMTLDRMYHTIIDARTNLSPDVVDKLEGGTHDQDILEDETVDLNKRMIKPLESESFEAATNDVFPDSTKTRRAVVPISRPKIQCHKELDDNDPGVNTIIYIATDAKMPRNNSLLFKFFNTFPCVFVLDDFQEELDEIRPLRNIEDKAPLASHLIPMLDAMVAAHAETFYGTPRSTFSTYINKQLQPIYAGKSIDIVVYS</sequence>
<evidence type="ECO:0000256" key="1">
    <source>
        <dbReference type="ARBA" id="ARBA00022679"/>
    </source>
</evidence>
<evidence type="ECO:0000313" key="4">
    <source>
        <dbReference type="EMBL" id="CAG8466183.1"/>
    </source>
</evidence>
<dbReference type="Proteomes" id="UP000789739">
    <property type="component" value="Unassembled WGS sequence"/>
</dbReference>
<dbReference type="AlphaFoldDB" id="A0A9N8VZ58"/>
<evidence type="ECO:0000256" key="3">
    <source>
        <dbReference type="ARBA" id="ARBA00023277"/>
    </source>
</evidence>
<protein>
    <submittedName>
        <fullName evidence="4">2806_t:CDS:1</fullName>
    </submittedName>
</protein>
<proteinExistence type="predicted"/>
<gene>
    <name evidence="4" type="ORF">PBRASI_LOCUS842</name>
</gene>
<keyword evidence="5" id="KW-1185">Reference proteome</keyword>
<accession>A0A9N8VZ58</accession>
<dbReference type="OrthoDB" id="1882547at2759"/>
<dbReference type="GO" id="GO:0006004">
    <property type="term" value="P:fucose metabolic process"/>
    <property type="evidence" value="ECO:0007669"/>
    <property type="project" value="UniProtKB-KW"/>
</dbReference>
<dbReference type="Pfam" id="PF10250">
    <property type="entry name" value="O-FucT"/>
    <property type="match status" value="1"/>
</dbReference>
<keyword evidence="3" id="KW-0119">Carbohydrate metabolism</keyword>
<dbReference type="GO" id="GO:0016740">
    <property type="term" value="F:transferase activity"/>
    <property type="evidence" value="ECO:0007669"/>
    <property type="project" value="UniProtKB-KW"/>
</dbReference>